<dbReference type="InterPro" id="IPR018833">
    <property type="entry name" value="Rv2993c-like_N"/>
</dbReference>
<dbReference type="RefSeq" id="WP_350258853.1">
    <property type="nucleotide sequence ID" value="NZ_CP138335.1"/>
</dbReference>
<protein>
    <submittedName>
        <fullName evidence="4">Fumarylacetoacetate hydrolase family protein</fullName>
    </submittedName>
</protein>
<gene>
    <name evidence="4" type="ORF">SAC06_03585</name>
</gene>
<dbReference type="InterPro" id="IPR036663">
    <property type="entry name" value="Fumarylacetoacetase_C_sf"/>
</dbReference>
<reference evidence="4" key="1">
    <citation type="submission" date="2023-11" db="EMBL/GenBank/DDBJ databases">
        <title>Scrofimicrobium hongkongense sp. nov., isolated from a patient with peritonitis.</title>
        <authorList>
            <person name="Lao H.Y."/>
            <person name="Wong A.Y.P."/>
            <person name="Ng T.L."/>
            <person name="Wong R.Y.L."/>
            <person name="Yau M.C.Y."/>
            <person name="Lam J.Y.W."/>
            <person name="Siu G.K.H."/>
        </authorList>
    </citation>
    <scope>NUCLEOTIDE SEQUENCE</scope>
    <source>
        <strain evidence="4">R131</strain>
    </source>
</reference>
<feature type="domain" description="Fumarylacetoacetase-like C-terminal" evidence="2">
    <location>
        <begin position="59"/>
        <end position="257"/>
    </location>
</feature>
<dbReference type="Gene3D" id="2.30.30.370">
    <property type="entry name" value="FAH"/>
    <property type="match status" value="1"/>
</dbReference>
<dbReference type="KEGG" id="sapp:SAC06_03585"/>
<evidence type="ECO:0000256" key="1">
    <source>
        <dbReference type="ARBA" id="ARBA00022723"/>
    </source>
</evidence>
<dbReference type="EMBL" id="CP138335">
    <property type="protein sequence ID" value="XBW08653.1"/>
    <property type="molecule type" value="Genomic_DNA"/>
</dbReference>
<dbReference type="InterPro" id="IPR011234">
    <property type="entry name" value="Fumarylacetoacetase-like_C"/>
</dbReference>
<sequence>MRIVRFSDGDNPRYGMMQEDSTRIFVLRGDPLFGKIEATGEVLDLDEVRLVSPVIPRSKVVAVGKNYLDHVREMGGTEAAAEPILFMKPNTSVIGPDDPIVLPRWSERVEHEAELAVVIKTLAKDVPVDQVDDIILGYTAANDVTARDKQKQDGQWTRAKGFDTSCPLGPWITVDPDLDVDNLLITSSVDGQLRQSASTADMIVPVRELVSFISGVFTLLPGDVILTGTPAGVGPLEPGDRVDVTISGIGTLSNPVVRR</sequence>
<evidence type="ECO:0000259" key="3">
    <source>
        <dbReference type="Pfam" id="PF10370"/>
    </source>
</evidence>
<evidence type="ECO:0000259" key="2">
    <source>
        <dbReference type="Pfam" id="PF01557"/>
    </source>
</evidence>
<dbReference type="FunFam" id="3.90.850.10:FF:000002">
    <property type="entry name" value="2-hydroxyhepta-2,4-diene-1,7-dioate isomerase"/>
    <property type="match status" value="1"/>
</dbReference>
<proteinExistence type="predicted"/>
<accession>A0AAU7VBA4</accession>
<dbReference type="Pfam" id="PF01557">
    <property type="entry name" value="FAA_hydrolase"/>
    <property type="match status" value="1"/>
</dbReference>
<name>A0AAU7VBA4_9ACTO</name>
<dbReference type="GO" id="GO:0019752">
    <property type="term" value="P:carboxylic acid metabolic process"/>
    <property type="evidence" value="ECO:0007669"/>
    <property type="project" value="UniProtKB-ARBA"/>
</dbReference>
<dbReference type="SUPFAM" id="SSF56529">
    <property type="entry name" value="FAH"/>
    <property type="match status" value="1"/>
</dbReference>
<dbReference type="GO" id="GO:0018773">
    <property type="term" value="F:acetylpyruvate hydrolase activity"/>
    <property type="evidence" value="ECO:0007669"/>
    <property type="project" value="TreeGrafter"/>
</dbReference>
<organism evidence="4">
    <name type="scientific">Scrofimicrobium appendicitidis</name>
    <dbReference type="NCBI Taxonomy" id="3079930"/>
    <lineage>
        <taxon>Bacteria</taxon>
        <taxon>Bacillati</taxon>
        <taxon>Actinomycetota</taxon>
        <taxon>Actinomycetes</taxon>
        <taxon>Actinomycetales</taxon>
        <taxon>Actinomycetaceae</taxon>
        <taxon>Scrofimicrobium</taxon>
    </lineage>
</organism>
<dbReference type="Pfam" id="PF10370">
    <property type="entry name" value="Rv2993c-like_N"/>
    <property type="match status" value="1"/>
</dbReference>
<dbReference type="PANTHER" id="PTHR11820:SF7">
    <property type="entry name" value="ACYLPYRUVASE FAHD1, MITOCHONDRIAL"/>
    <property type="match status" value="1"/>
</dbReference>
<dbReference type="GO" id="GO:0046872">
    <property type="term" value="F:metal ion binding"/>
    <property type="evidence" value="ECO:0007669"/>
    <property type="project" value="UniProtKB-KW"/>
</dbReference>
<dbReference type="GO" id="GO:0016853">
    <property type="term" value="F:isomerase activity"/>
    <property type="evidence" value="ECO:0007669"/>
    <property type="project" value="UniProtKB-ARBA"/>
</dbReference>
<keyword evidence="1" id="KW-0479">Metal-binding</keyword>
<evidence type="ECO:0000313" key="4">
    <source>
        <dbReference type="EMBL" id="XBW08653.1"/>
    </source>
</evidence>
<keyword evidence="4" id="KW-0378">Hydrolase</keyword>
<dbReference type="PANTHER" id="PTHR11820">
    <property type="entry name" value="ACYLPYRUVASE"/>
    <property type="match status" value="1"/>
</dbReference>
<dbReference type="Gene3D" id="3.90.850.10">
    <property type="entry name" value="Fumarylacetoacetase-like, C-terminal domain"/>
    <property type="match status" value="1"/>
</dbReference>
<feature type="domain" description="Rv2993c-like N-terminal" evidence="3">
    <location>
        <begin position="1"/>
        <end position="53"/>
    </location>
</feature>
<dbReference type="AlphaFoldDB" id="A0AAU7VBA4"/>